<evidence type="ECO:0000256" key="10">
    <source>
        <dbReference type="ARBA" id="ARBA00052017"/>
    </source>
</evidence>
<dbReference type="GO" id="GO:0035870">
    <property type="term" value="F:dITP diphosphatase activity"/>
    <property type="evidence" value="ECO:0007669"/>
    <property type="project" value="UniProtKB-ARBA"/>
</dbReference>
<evidence type="ECO:0000256" key="15">
    <source>
        <dbReference type="ARBA" id="ARBA00083186"/>
    </source>
</evidence>
<keyword evidence="5" id="KW-0547">Nucleotide-binding</keyword>
<dbReference type="SUPFAM" id="SSF52972">
    <property type="entry name" value="ITPase-like"/>
    <property type="match status" value="1"/>
</dbReference>
<evidence type="ECO:0000256" key="1">
    <source>
        <dbReference type="ARBA" id="ARBA00001946"/>
    </source>
</evidence>
<organism evidence="17">
    <name type="scientific">bioreactor metagenome</name>
    <dbReference type="NCBI Taxonomy" id="1076179"/>
    <lineage>
        <taxon>unclassified sequences</taxon>
        <taxon>metagenomes</taxon>
        <taxon>ecological metagenomes</taxon>
    </lineage>
</organism>
<dbReference type="Pfam" id="PF01725">
    <property type="entry name" value="Ham1p_like"/>
    <property type="match status" value="1"/>
</dbReference>
<evidence type="ECO:0000256" key="3">
    <source>
        <dbReference type="ARBA" id="ARBA00011738"/>
    </source>
</evidence>
<comment type="cofactor">
    <cofactor evidence="1">
        <name>Mg(2+)</name>
        <dbReference type="ChEBI" id="CHEBI:18420"/>
    </cofactor>
</comment>
<name>A0A645C048_9ZZZZ</name>
<dbReference type="EMBL" id="VSSQ01023635">
    <property type="protein sequence ID" value="MPM70708.1"/>
    <property type="molecule type" value="Genomic_DNA"/>
</dbReference>
<dbReference type="GO" id="GO:0000166">
    <property type="term" value="F:nucleotide binding"/>
    <property type="evidence" value="ECO:0007669"/>
    <property type="project" value="UniProtKB-KW"/>
</dbReference>
<dbReference type="FunFam" id="3.90.950.10:FF:000001">
    <property type="entry name" value="dITP/XTP pyrophosphatase"/>
    <property type="match status" value="1"/>
</dbReference>
<evidence type="ECO:0000256" key="12">
    <source>
        <dbReference type="ARBA" id="ARBA00071289"/>
    </source>
</evidence>
<dbReference type="NCBIfam" id="TIGR00042">
    <property type="entry name" value="RdgB/HAM1 family non-canonical purine NTP pyrophosphatase"/>
    <property type="match status" value="1"/>
</dbReference>
<dbReference type="Gene3D" id="3.90.950.10">
    <property type="match status" value="1"/>
</dbReference>
<dbReference type="GO" id="GO:0017111">
    <property type="term" value="F:ribonucleoside triphosphate phosphatase activity"/>
    <property type="evidence" value="ECO:0007669"/>
    <property type="project" value="InterPro"/>
</dbReference>
<proteinExistence type="inferred from homology"/>
<dbReference type="PANTHER" id="PTHR11067">
    <property type="entry name" value="INOSINE TRIPHOSPHATE PYROPHOSPHATASE/HAM1 PROTEIN"/>
    <property type="match status" value="1"/>
</dbReference>
<dbReference type="HAMAP" id="MF_01405">
    <property type="entry name" value="Non_canon_purine_NTPase"/>
    <property type="match status" value="1"/>
</dbReference>
<gene>
    <name evidence="17" type="ORF">SDC9_117666</name>
</gene>
<dbReference type="GO" id="GO:0005829">
    <property type="term" value="C:cytosol"/>
    <property type="evidence" value="ECO:0007669"/>
    <property type="project" value="TreeGrafter"/>
</dbReference>
<dbReference type="PANTHER" id="PTHR11067:SF9">
    <property type="entry name" value="INOSINE TRIPHOSPHATE PYROPHOSPHATASE"/>
    <property type="match status" value="1"/>
</dbReference>
<dbReference type="GO" id="GO:0036220">
    <property type="term" value="F:ITP diphosphatase activity"/>
    <property type="evidence" value="ECO:0007669"/>
    <property type="project" value="UniProtKB-EC"/>
</dbReference>
<dbReference type="InterPro" id="IPR020922">
    <property type="entry name" value="dITP/XTP_pyrophosphatase"/>
</dbReference>
<evidence type="ECO:0000256" key="9">
    <source>
        <dbReference type="ARBA" id="ARBA00051875"/>
    </source>
</evidence>
<evidence type="ECO:0000256" key="6">
    <source>
        <dbReference type="ARBA" id="ARBA00022801"/>
    </source>
</evidence>
<comment type="catalytic activity">
    <reaction evidence="9">
        <text>dITP + H2O = dIMP + diphosphate + H(+)</text>
        <dbReference type="Rhea" id="RHEA:28342"/>
        <dbReference type="ChEBI" id="CHEBI:15377"/>
        <dbReference type="ChEBI" id="CHEBI:15378"/>
        <dbReference type="ChEBI" id="CHEBI:33019"/>
        <dbReference type="ChEBI" id="CHEBI:61194"/>
        <dbReference type="ChEBI" id="CHEBI:61382"/>
        <dbReference type="EC" id="3.6.1.66"/>
    </reaction>
</comment>
<protein>
    <recommendedName>
        <fullName evidence="12">dITP/XTP pyrophosphatase</fullName>
        <ecNumber evidence="11">3.6.1.66</ecNumber>
    </recommendedName>
    <alternativeName>
        <fullName evidence="13">Non-canonical purine NTP pyrophosphatase</fullName>
    </alternativeName>
    <alternativeName>
        <fullName evidence="14">Non-standard purine NTP pyrophosphatase</fullName>
    </alternativeName>
    <alternativeName>
        <fullName evidence="16">Nucleoside-triphosphate diphosphatase</fullName>
    </alternativeName>
    <alternativeName>
        <fullName evidence="15">Nucleoside-triphosphate pyrophosphatase</fullName>
    </alternativeName>
</protein>
<evidence type="ECO:0000256" key="14">
    <source>
        <dbReference type="ARBA" id="ARBA00078805"/>
    </source>
</evidence>
<evidence type="ECO:0000256" key="5">
    <source>
        <dbReference type="ARBA" id="ARBA00022741"/>
    </source>
</evidence>
<dbReference type="AlphaFoldDB" id="A0A645C048"/>
<comment type="similarity">
    <text evidence="2">Belongs to the HAM1 NTPase family.</text>
</comment>
<evidence type="ECO:0000256" key="11">
    <source>
        <dbReference type="ARBA" id="ARBA00066468"/>
    </source>
</evidence>
<evidence type="ECO:0000256" key="13">
    <source>
        <dbReference type="ARBA" id="ARBA00075987"/>
    </source>
</evidence>
<evidence type="ECO:0000256" key="8">
    <source>
        <dbReference type="ARBA" id="ARBA00023080"/>
    </source>
</evidence>
<comment type="caution">
    <text evidence="17">The sequence shown here is derived from an EMBL/GenBank/DDBJ whole genome shotgun (WGS) entry which is preliminary data.</text>
</comment>
<comment type="catalytic activity">
    <reaction evidence="10">
        <text>XTP + H2O = XMP + diphosphate + H(+)</text>
        <dbReference type="Rhea" id="RHEA:28610"/>
        <dbReference type="ChEBI" id="CHEBI:15377"/>
        <dbReference type="ChEBI" id="CHEBI:15378"/>
        <dbReference type="ChEBI" id="CHEBI:33019"/>
        <dbReference type="ChEBI" id="CHEBI:57464"/>
        <dbReference type="ChEBI" id="CHEBI:61314"/>
        <dbReference type="EC" id="3.6.1.66"/>
    </reaction>
</comment>
<dbReference type="InterPro" id="IPR029001">
    <property type="entry name" value="ITPase-like_fam"/>
</dbReference>
<comment type="subunit">
    <text evidence="3">Homodimer.</text>
</comment>
<dbReference type="GO" id="GO:0036222">
    <property type="term" value="F:XTP diphosphatase activity"/>
    <property type="evidence" value="ECO:0007669"/>
    <property type="project" value="UniProtKB-ARBA"/>
</dbReference>
<keyword evidence="7" id="KW-0460">Magnesium</keyword>
<dbReference type="GO" id="GO:0009117">
    <property type="term" value="P:nucleotide metabolic process"/>
    <property type="evidence" value="ECO:0007669"/>
    <property type="project" value="UniProtKB-KW"/>
</dbReference>
<dbReference type="GO" id="GO:0009146">
    <property type="term" value="P:purine nucleoside triphosphate catabolic process"/>
    <property type="evidence" value="ECO:0007669"/>
    <property type="project" value="UniProtKB-ARBA"/>
</dbReference>
<keyword evidence="6 17" id="KW-0378">Hydrolase</keyword>
<dbReference type="GO" id="GO:0046872">
    <property type="term" value="F:metal ion binding"/>
    <property type="evidence" value="ECO:0007669"/>
    <property type="project" value="UniProtKB-KW"/>
</dbReference>
<dbReference type="EC" id="3.6.1.66" evidence="11"/>
<evidence type="ECO:0000256" key="2">
    <source>
        <dbReference type="ARBA" id="ARBA00008023"/>
    </source>
</evidence>
<sequence length="192" mass="21042">MKLLIATTNAGKCAELKDLLRPSGFEVVTPKEIGLVLDVEESGLTYDENALLKARAFCQASGLISLADDTGLEVDALGGRPGVYSARYAGSDVERRTKLLGELQIHPRPWKAHFHCSVAVAAPEADPRLFEGDVYGEITEQESGEFGFGYDRIFFIPEAGKTLADLALEEKNRFSHRAVAVKKALEYLKELL</sequence>
<dbReference type="CDD" id="cd00515">
    <property type="entry name" value="HAM1"/>
    <property type="match status" value="1"/>
</dbReference>
<evidence type="ECO:0000256" key="16">
    <source>
        <dbReference type="ARBA" id="ARBA00083635"/>
    </source>
</evidence>
<reference evidence="17" key="1">
    <citation type="submission" date="2019-08" db="EMBL/GenBank/DDBJ databases">
        <authorList>
            <person name="Kucharzyk K."/>
            <person name="Murdoch R.W."/>
            <person name="Higgins S."/>
            <person name="Loffler F."/>
        </authorList>
    </citation>
    <scope>NUCLEOTIDE SEQUENCE</scope>
</reference>
<dbReference type="InterPro" id="IPR002637">
    <property type="entry name" value="RdgB/HAM1"/>
</dbReference>
<evidence type="ECO:0000256" key="7">
    <source>
        <dbReference type="ARBA" id="ARBA00022842"/>
    </source>
</evidence>
<accession>A0A645C048</accession>
<evidence type="ECO:0000313" key="17">
    <source>
        <dbReference type="EMBL" id="MPM70708.1"/>
    </source>
</evidence>
<evidence type="ECO:0000256" key="4">
    <source>
        <dbReference type="ARBA" id="ARBA00022723"/>
    </source>
</evidence>
<keyword evidence="8" id="KW-0546">Nucleotide metabolism</keyword>
<keyword evidence="4" id="KW-0479">Metal-binding</keyword>